<evidence type="ECO:0000313" key="2">
    <source>
        <dbReference type="Proteomes" id="UP000031135"/>
    </source>
</evidence>
<dbReference type="RefSeq" id="WP_039663878.1">
    <property type="nucleotide sequence ID" value="NZ_CP007772.1"/>
</dbReference>
<dbReference type="EMBL" id="CP007772">
    <property type="protein sequence ID" value="AJC90786.1"/>
    <property type="molecule type" value="Genomic_DNA"/>
</dbReference>
<reference evidence="1 2" key="1">
    <citation type="journal article" date="2014" name="Genome Biol. Evol.">
        <title>Comparative Genomics of the Campylobacter lari Group.</title>
        <authorList>
            <person name="Miller W.G."/>
            <person name="Yee E."/>
            <person name="Chapman M.H."/>
            <person name="Smith T.P."/>
            <person name="Bono J.L."/>
            <person name="Huynh S."/>
            <person name="Parker C.T."/>
            <person name="Vandamme P."/>
            <person name="Luong K."/>
            <person name="Korlach J."/>
        </authorList>
    </citation>
    <scope>NUCLEOTIDE SEQUENCE [LARGE SCALE GENOMIC DNA]</scope>
    <source>
        <strain evidence="1 2">LMG 24374</strain>
    </source>
</reference>
<organism evidence="1 2">
    <name type="scientific">Campylobacter subantarcticus LMG 24374</name>
    <dbReference type="NCBI Taxonomy" id="1388751"/>
    <lineage>
        <taxon>Bacteria</taxon>
        <taxon>Pseudomonadati</taxon>
        <taxon>Campylobacterota</taxon>
        <taxon>Epsilonproteobacteria</taxon>
        <taxon>Campylobacterales</taxon>
        <taxon>Campylobacteraceae</taxon>
        <taxon>Campylobacter</taxon>
    </lineage>
</organism>
<name>A0A0A8H9N3_9BACT</name>
<dbReference type="Proteomes" id="UP000031135">
    <property type="component" value="Chromosome"/>
</dbReference>
<dbReference type="AlphaFoldDB" id="A0A0A8H9N3"/>
<dbReference type="InterPro" id="IPR006498">
    <property type="entry name" value="Tail_tube"/>
</dbReference>
<sequence>MKRRIGEVIQECNVYIDGQGYLGVVRNLKLPDIEQEMIETKGVLSANYGSGVLKPLEISFKLSVVDPVLYAAFFHTTYSTIKAPILFRESVHQGGDNHGISAEIMGEFISLNESDHESGKEVEVEVKMAVHFYMQRRNKIPIITYDHKNTILMINGIDLMSGVRSNLTI</sequence>
<accession>A0A0A8H9N3</accession>
<evidence type="ECO:0000313" key="1">
    <source>
        <dbReference type="EMBL" id="AJC90786.1"/>
    </source>
</evidence>
<dbReference type="HOGENOM" id="CLU_130297_1_0_7"/>
<dbReference type="Pfam" id="PF04985">
    <property type="entry name" value="Phage_tube"/>
    <property type="match status" value="1"/>
</dbReference>
<dbReference type="OrthoDB" id="5361222at2"/>
<gene>
    <name evidence="1" type="ORF">CSUB8521_0949</name>
</gene>
<dbReference type="KEGG" id="csm:CSUB8521_0949"/>
<proteinExistence type="predicted"/>
<protein>
    <submittedName>
        <fullName evidence="1">Phage contractile tail tube protein, P2 family</fullName>
    </submittedName>
</protein>